<dbReference type="InterPro" id="IPR050397">
    <property type="entry name" value="Env_Response_Regulators"/>
</dbReference>
<feature type="domain" description="HTH crp-type" evidence="5">
    <location>
        <begin position="144"/>
        <end position="217"/>
    </location>
</feature>
<protein>
    <submittedName>
        <fullName evidence="6">cAMP-binding domain of CRP or a regulatory subunit of cAMP-dependent protein kinases</fullName>
    </submittedName>
</protein>
<dbReference type="GO" id="GO:0005829">
    <property type="term" value="C:cytosol"/>
    <property type="evidence" value="ECO:0007669"/>
    <property type="project" value="TreeGrafter"/>
</dbReference>
<evidence type="ECO:0000259" key="4">
    <source>
        <dbReference type="PROSITE" id="PS50042"/>
    </source>
</evidence>
<keyword evidence="1" id="KW-0805">Transcription regulation</keyword>
<dbReference type="Gene3D" id="2.60.120.10">
    <property type="entry name" value="Jelly Rolls"/>
    <property type="match status" value="1"/>
</dbReference>
<organism evidence="6 7">
    <name type="scientific">Lachnospira pectinoschiza</name>
    <dbReference type="NCBI Taxonomy" id="28052"/>
    <lineage>
        <taxon>Bacteria</taxon>
        <taxon>Bacillati</taxon>
        <taxon>Bacillota</taxon>
        <taxon>Clostridia</taxon>
        <taxon>Lachnospirales</taxon>
        <taxon>Lachnospiraceae</taxon>
        <taxon>Lachnospira</taxon>
    </lineage>
</organism>
<dbReference type="Pfam" id="PF00027">
    <property type="entry name" value="cNMP_binding"/>
    <property type="match status" value="1"/>
</dbReference>
<feature type="domain" description="Cyclic nucleotide-binding" evidence="4">
    <location>
        <begin position="10"/>
        <end position="140"/>
    </location>
</feature>
<dbReference type="InterPro" id="IPR018490">
    <property type="entry name" value="cNMP-bd_dom_sf"/>
</dbReference>
<dbReference type="Pfam" id="PF13545">
    <property type="entry name" value="HTH_Crp_2"/>
    <property type="match status" value="1"/>
</dbReference>
<dbReference type="CDD" id="cd00038">
    <property type="entry name" value="CAP_ED"/>
    <property type="match status" value="1"/>
</dbReference>
<dbReference type="EMBL" id="FNHZ01000001">
    <property type="protein sequence ID" value="SDM46026.1"/>
    <property type="molecule type" value="Genomic_DNA"/>
</dbReference>
<keyword evidence="3" id="KW-0804">Transcription</keyword>
<evidence type="ECO:0000259" key="5">
    <source>
        <dbReference type="PROSITE" id="PS51063"/>
    </source>
</evidence>
<keyword evidence="6" id="KW-0418">Kinase</keyword>
<evidence type="ECO:0000313" key="6">
    <source>
        <dbReference type="EMBL" id="SDM46026.1"/>
    </source>
</evidence>
<dbReference type="PROSITE" id="PS51063">
    <property type="entry name" value="HTH_CRP_2"/>
    <property type="match status" value="1"/>
</dbReference>
<dbReference type="SUPFAM" id="SSF46785">
    <property type="entry name" value="Winged helix' DNA-binding domain"/>
    <property type="match status" value="1"/>
</dbReference>
<evidence type="ECO:0000256" key="3">
    <source>
        <dbReference type="ARBA" id="ARBA00023163"/>
    </source>
</evidence>
<dbReference type="AlphaFoldDB" id="A0A1G9TE91"/>
<name>A0A1G9TE91_9FIRM</name>
<keyword evidence="7" id="KW-1185">Reference proteome</keyword>
<dbReference type="SMART" id="SM00100">
    <property type="entry name" value="cNMP"/>
    <property type="match status" value="1"/>
</dbReference>
<accession>A0A1G9TE91</accession>
<proteinExistence type="predicted"/>
<dbReference type="GO" id="GO:0003700">
    <property type="term" value="F:DNA-binding transcription factor activity"/>
    <property type="evidence" value="ECO:0007669"/>
    <property type="project" value="TreeGrafter"/>
</dbReference>
<dbReference type="SMART" id="SM00419">
    <property type="entry name" value="HTH_CRP"/>
    <property type="match status" value="1"/>
</dbReference>
<dbReference type="InterPro" id="IPR012318">
    <property type="entry name" value="HTH_CRP"/>
</dbReference>
<dbReference type="GO" id="GO:0003677">
    <property type="term" value="F:DNA binding"/>
    <property type="evidence" value="ECO:0007669"/>
    <property type="project" value="UniProtKB-KW"/>
</dbReference>
<dbReference type="GO" id="GO:0016301">
    <property type="term" value="F:kinase activity"/>
    <property type="evidence" value="ECO:0007669"/>
    <property type="project" value="UniProtKB-KW"/>
</dbReference>
<dbReference type="Proteomes" id="UP000187651">
    <property type="component" value="Unassembled WGS sequence"/>
</dbReference>
<dbReference type="InterPro" id="IPR000595">
    <property type="entry name" value="cNMP-bd_dom"/>
</dbReference>
<dbReference type="PROSITE" id="PS50042">
    <property type="entry name" value="CNMP_BINDING_3"/>
    <property type="match status" value="1"/>
</dbReference>
<evidence type="ECO:0000256" key="1">
    <source>
        <dbReference type="ARBA" id="ARBA00023015"/>
    </source>
</evidence>
<dbReference type="PANTHER" id="PTHR24567">
    <property type="entry name" value="CRP FAMILY TRANSCRIPTIONAL REGULATORY PROTEIN"/>
    <property type="match status" value="1"/>
</dbReference>
<dbReference type="OrthoDB" id="1706474at2"/>
<reference evidence="7" key="1">
    <citation type="submission" date="2016-10" db="EMBL/GenBank/DDBJ databases">
        <authorList>
            <person name="Varghese N."/>
            <person name="Submissions S."/>
        </authorList>
    </citation>
    <scope>NUCLEOTIDE SEQUENCE [LARGE SCALE GENOMIC DNA]</scope>
    <source>
        <strain evidence="7">M83</strain>
    </source>
</reference>
<dbReference type="PANTHER" id="PTHR24567:SF74">
    <property type="entry name" value="HTH-TYPE TRANSCRIPTIONAL REGULATOR ARCR"/>
    <property type="match status" value="1"/>
</dbReference>
<evidence type="ECO:0000256" key="2">
    <source>
        <dbReference type="ARBA" id="ARBA00023125"/>
    </source>
</evidence>
<dbReference type="InterPro" id="IPR014710">
    <property type="entry name" value="RmlC-like_jellyroll"/>
</dbReference>
<gene>
    <name evidence="6" type="ORF">SAMN05216544_0323</name>
</gene>
<dbReference type="InterPro" id="IPR036388">
    <property type="entry name" value="WH-like_DNA-bd_sf"/>
</dbReference>
<evidence type="ECO:0000313" key="7">
    <source>
        <dbReference type="Proteomes" id="UP000187651"/>
    </source>
</evidence>
<dbReference type="Gene3D" id="1.10.10.10">
    <property type="entry name" value="Winged helix-like DNA-binding domain superfamily/Winged helix DNA-binding domain"/>
    <property type="match status" value="1"/>
</dbReference>
<sequence>MEKKVKSRNVLDKLSSESREKFLKLGKIETRKKGDVLFIEREKIEHMYIILEGYVSLYRNSKYGDERVIFICTDGEIVNEVCLQDNKTSIAARALSDLRLLKIYVKDLDNFFENDYEAFKIVYNSLAHKLRRLYRQTGNSNGTFPIEKRLAARIWKLARDYGKDIDSGRKIKFEVTVTLLASMVGAKRETVSRIISKMKKEKLIKHDKGVLIVTDMDTLKTIV</sequence>
<dbReference type="InterPro" id="IPR036390">
    <property type="entry name" value="WH_DNA-bd_sf"/>
</dbReference>
<keyword evidence="2" id="KW-0238">DNA-binding</keyword>
<keyword evidence="6" id="KW-0808">Transferase</keyword>
<dbReference type="RefSeq" id="WP_074520617.1">
    <property type="nucleotide sequence ID" value="NZ_FNHZ01000001.1"/>
</dbReference>
<dbReference type="SUPFAM" id="SSF51206">
    <property type="entry name" value="cAMP-binding domain-like"/>
    <property type="match status" value="1"/>
</dbReference>